<dbReference type="RefSeq" id="WP_344436897.1">
    <property type="nucleotide sequence ID" value="NZ_BAAASL010000015.1"/>
</dbReference>
<evidence type="ECO:0008006" key="3">
    <source>
        <dbReference type="Google" id="ProtNLM"/>
    </source>
</evidence>
<dbReference type="EMBL" id="BAAASL010000015">
    <property type="protein sequence ID" value="GAA2720675.1"/>
    <property type="molecule type" value="Genomic_DNA"/>
</dbReference>
<comment type="caution">
    <text evidence="1">The sequence shown here is derived from an EMBL/GenBank/DDBJ whole genome shotgun (WGS) entry which is preliminary data.</text>
</comment>
<dbReference type="InterPro" id="IPR009097">
    <property type="entry name" value="Cyclic_Pdiesterase"/>
</dbReference>
<gene>
    <name evidence="1" type="ORF">GCM10010315_41650</name>
</gene>
<sequence length="211" mass="23292">MNGTLVNDFFAGVESRRNAWPAGRADLHWHLLFDTTAVHQKLVEPYRAITHRPGLAPVAAPWLHCTVLHAGPVAEYREQQIADIVERVAKECADVAAFDLTFDRPGVGSVAVECAARPGEPARRLWEITARVDAEATGGRHPLVPAVYYPHVSLAYGTAGDVRADRRELKRALSDHPGEPVVLRADRLCLVAQSHDRRHITWTPIAEVALQ</sequence>
<dbReference type="Gene3D" id="3.90.1140.10">
    <property type="entry name" value="Cyclic phosphodiesterase"/>
    <property type="match status" value="1"/>
</dbReference>
<protein>
    <recommendedName>
        <fullName evidence="3">2'-5' RNA ligase family protein</fullName>
    </recommendedName>
</protein>
<proteinExistence type="predicted"/>
<keyword evidence="2" id="KW-1185">Reference proteome</keyword>
<dbReference type="SUPFAM" id="SSF55144">
    <property type="entry name" value="LigT-like"/>
    <property type="match status" value="1"/>
</dbReference>
<accession>A0ABN3U161</accession>
<name>A0ABN3U161_9ACTN</name>
<dbReference type="Proteomes" id="UP001500886">
    <property type="component" value="Unassembled WGS sequence"/>
</dbReference>
<evidence type="ECO:0000313" key="1">
    <source>
        <dbReference type="EMBL" id="GAA2720675.1"/>
    </source>
</evidence>
<dbReference type="Pfam" id="PF13563">
    <property type="entry name" value="2_5_RNA_ligase2"/>
    <property type="match status" value="1"/>
</dbReference>
<evidence type="ECO:0000313" key="2">
    <source>
        <dbReference type="Proteomes" id="UP001500886"/>
    </source>
</evidence>
<reference evidence="1 2" key="1">
    <citation type="journal article" date="2019" name="Int. J. Syst. Evol. Microbiol.">
        <title>The Global Catalogue of Microorganisms (GCM) 10K type strain sequencing project: providing services to taxonomists for standard genome sequencing and annotation.</title>
        <authorList>
            <consortium name="The Broad Institute Genomics Platform"/>
            <consortium name="The Broad Institute Genome Sequencing Center for Infectious Disease"/>
            <person name="Wu L."/>
            <person name="Ma J."/>
        </authorList>
    </citation>
    <scope>NUCLEOTIDE SEQUENCE [LARGE SCALE GENOMIC DNA]</scope>
    <source>
        <strain evidence="1 2">JCM 4542</strain>
    </source>
</reference>
<organism evidence="1 2">
    <name type="scientific">Streptomyces luteosporeus</name>
    <dbReference type="NCBI Taxonomy" id="173856"/>
    <lineage>
        <taxon>Bacteria</taxon>
        <taxon>Bacillati</taxon>
        <taxon>Actinomycetota</taxon>
        <taxon>Actinomycetes</taxon>
        <taxon>Kitasatosporales</taxon>
        <taxon>Streptomycetaceae</taxon>
        <taxon>Streptomyces</taxon>
    </lineage>
</organism>